<feature type="compositionally biased region" description="Basic and acidic residues" evidence="4">
    <location>
        <begin position="252"/>
        <end position="288"/>
    </location>
</feature>
<keyword evidence="5" id="KW-1133">Transmembrane helix</keyword>
<dbReference type="Pfam" id="PF04577">
    <property type="entry name" value="Glyco_transf_61"/>
    <property type="match status" value="2"/>
</dbReference>
<evidence type="ECO:0000313" key="7">
    <source>
        <dbReference type="EMBL" id="KAA8496996.1"/>
    </source>
</evidence>
<evidence type="ECO:0000256" key="1">
    <source>
        <dbReference type="ARBA" id="ARBA00022676"/>
    </source>
</evidence>
<keyword evidence="2" id="KW-0808">Transferase</keyword>
<protein>
    <recommendedName>
        <fullName evidence="6">Glycosyltransferase 61 catalytic domain-containing protein</fullName>
    </recommendedName>
</protein>
<keyword evidence="5" id="KW-0812">Transmembrane</keyword>
<feature type="transmembrane region" description="Helical" evidence="5">
    <location>
        <begin position="153"/>
        <end position="172"/>
    </location>
</feature>
<dbReference type="EMBL" id="VRMN01000002">
    <property type="protein sequence ID" value="KAA8496996.1"/>
    <property type="molecule type" value="Genomic_DNA"/>
</dbReference>
<evidence type="ECO:0000256" key="3">
    <source>
        <dbReference type="ARBA" id="ARBA00023180"/>
    </source>
</evidence>
<proteinExistence type="predicted"/>
<name>A0A5J4Z053_PORPP</name>
<evidence type="ECO:0000259" key="6">
    <source>
        <dbReference type="Pfam" id="PF04577"/>
    </source>
</evidence>
<organism evidence="7 8">
    <name type="scientific">Porphyridium purpureum</name>
    <name type="common">Red alga</name>
    <name type="synonym">Porphyridium cruentum</name>
    <dbReference type="NCBI Taxonomy" id="35688"/>
    <lineage>
        <taxon>Eukaryota</taxon>
        <taxon>Rhodophyta</taxon>
        <taxon>Bangiophyceae</taxon>
        <taxon>Porphyridiales</taxon>
        <taxon>Porphyridiaceae</taxon>
        <taxon>Porphyridium</taxon>
    </lineage>
</organism>
<keyword evidence="3" id="KW-0325">Glycoprotein</keyword>
<accession>A0A5J4Z053</accession>
<comment type="caution">
    <text evidence="7">The sequence shown here is derived from an EMBL/GenBank/DDBJ whole genome shotgun (WGS) entry which is preliminary data.</text>
</comment>
<feature type="compositionally biased region" description="Gly residues" evidence="4">
    <location>
        <begin position="45"/>
        <end position="55"/>
    </location>
</feature>
<dbReference type="PANTHER" id="PTHR20961">
    <property type="entry name" value="GLYCOSYLTRANSFERASE"/>
    <property type="match status" value="1"/>
</dbReference>
<dbReference type="GO" id="GO:0016757">
    <property type="term" value="F:glycosyltransferase activity"/>
    <property type="evidence" value="ECO:0007669"/>
    <property type="project" value="UniProtKB-KW"/>
</dbReference>
<feature type="domain" description="Glycosyltransferase 61 catalytic" evidence="6">
    <location>
        <begin position="528"/>
        <end position="634"/>
    </location>
</feature>
<keyword evidence="8" id="KW-1185">Reference proteome</keyword>
<feature type="region of interest" description="Disordered" evidence="4">
    <location>
        <begin position="1"/>
        <end position="81"/>
    </location>
</feature>
<feature type="domain" description="Glycosyltransferase 61 catalytic" evidence="6">
    <location>
        <begin position="964"/>
        <end position="1110"/>
    </location>
</feature>
<dbReference type="AlphaFoldDB" id="A0A5J4Z053"/>
<feature type="compositionally biased region" description="Low complexity" evidence="4">
    <location>
        <begin position="28"/>
        <end position="44"/>
    </location>
</feature>
<evidence type="ECO:0000256" key="4">
    <source>
        <dbReference type="SAM" id="MobiDB-lite"/>
    </source>
</evidence>
<reference evidence="8" key="1">
    <citation type="journal article" date="2019" name="Nat. Commun.">
        <title>Expansion of phycobilisome linker gene families in mesophilic red algae.</title>
        <authorList>
            <person name="Lee J."/>
            <person name="Kim D."/>
            <person name="Bhattacharya D."/>
            <person name="Yoon H.S."/>
        </authorList>
    </citation>
    <scope>NUCLEOTIDE SEQUENCE [LARGE SCALE GENOMIC DNA]</scope>
    <source>
        <strain evidence="8">CCMP 1328</strain>
    </source>
</reference>
<keyword evidence="5" id="KW-0472">Membrane</keyword>
<evidence type="ECO:0000313" key="8">
    <source>
        <dbReference type="Proteomes" id="UP000324585"/>
    </source>
</evidence>
<feature type="region of interest" description="Disordered" evidence="4">
    <location>
        <begin position="246"/>
        <end position="288"/>
    </location>
</feature>
<dbReference type="InterPro" id="IPR007657">
    <property type="entry name" value="Glycosyltransferase_61"/>
</dbReference>
<sequence length="1245" mass="137386">MEGRSGRRNASVPVKAEKGAAATGSAPRGATAASRTAVSSAAGTARGGTKTGSGTGASNAGSVSRAPRARPRGVDSSAAAAKVKSTASAAGGGAKTVKSFDAYDAEAAGQQRIGMGTGSRLQRWFASWKVWINRIWCSLQKPSHASSASHARVTVLLASVLLLVGAILLLVFKFSSAPPSIHDVLAGMHMSSQDQNEVGAVQPSLAAYLDASGAAGRKVSDLERLGSQQPVEGSAGVIDAQAEPNEQANGHVGDEDSKQSGVVEERLQDGEQNKNADPEVERESVGEKSARLLAENPAVSEPKDPPVSFSVTLGTDSRHLSRFEMWEGRDESTLKSPVCRINNVYIDTSKATSSTVMLPKSLKEIIEKHASDCGFTFDYAFYDEATQGAILPADQETYDYVNPLEKNIEFHMPHFVRQFLTQDYTSIGTLWDTEGYQTGVYKYMCTDAKGESCEPLSPDQYRIAYMIPPREKTQYWVRAFLRSLSPLLRILYQPEPDVYFRSSSPQYFRSIVVSKQQKPPVQLRSKHPIYSNNGVVFRDRLPACDGSRPLRVMIQDRISNHSRHIGYGRHFNNIENIVASLESTGKQRGMEVQVSVEYFEGKTFEYQVRKFAEPDVAIVAHGAGATNLIFAQRSGLILEVLPFSHSIDLFERFAHLLDVNYLFTIAPLDVASLRECLMYNNVERRAKELTELTRKSAIASVESFIKRLEVFMAEYNATDFAHYTGPKLLKIHEAWNLHTEKEHVPNFHTMCLRHQDFTVDADRLADAVLSFAETKCTSGPGQALHEAAVQTFRHPDLAGPICRLTNVFLEEDKSGKTWLLVQEGLKKVVTEEMQLQCGITYPVKYFTVEKQEALLSMEDLAHSVDLIAPVGTAATAKAAHFFARDFLYRDYTLFGALMEDTALSGFTMGCEMSSEAADAGLPCKAPSAATLRPKYRLSDKAKVAPWILSMLNSMSPRMRFMYTETPDPRKKVFFQSIVFSKNQPNIPASLRTHHPLLRALKDKYGQDAFSLLPQCAKRPFRVVIMNRISDHSKGTGYGRSFVGVDALTAALRGGAATNGKYSVEVSVLDDVEKMSFEQQRAAFYAADVVITSHSEFNGNLIFMKQGALMVEVLPFAHVINLFQKMARSMHISYMFWISNPDDESLQKCLMYQNVRSHMSEKEAQAAADKVTGFMRIVHEQGEAFSTAESSLRFGAAPTAMNEVWNMHEKTDHGLAGASGCFRSQEIRFDVKALSAEVHKHLAAFC</sequence>
<dbReference type="InterPro" id="IPR049625">
    <property type="entry name" value="Glyco_transf_61_cat"/>
</dbReference>
<evidence type="ECO:0000256" key="2">
    <source>
        <dbReference type="ARBA" id="ARBA00022679"/>
    </source>
</evidence>
<gene>
    <name evidence="7" type="ORF">FVE85_0725</name>
</gene>
<dbReference type="Proteomes" id="UP000324585">
    <property type="component" value="Unassembled WGS sequence"/>
</dbReference>
<evidence type="ECO:0000256" key="5">
    <source>
        <dbReference type="SAM" id="Phobius"/>
    </source>
</evidence>
<keyword evidence="1" id="KW-0328">Glycosyltransferase</keyword>